<keyword evidence="1" id="KW-0229">DNA integration</keyword>
<evidence type="ECO:0000313" key="6">
    <source>
        <dbReference type="Proteomes" id="UP000464495"/>
    </source>
</evidence>
<accession>A0A6P1SX25</accession>
<evidence type="ECO:0000256" key="3">
    <source>
        <dbReference type="SAM" id="MobiDB-lite"/>
    </source>
</evidence>
<keyword evidence="2" id="KW-0233">DNA recombination</keyword>
<keyword evidence="6" id="KW-1185">Reference proteome</keyword>
<feature type="region of interest" description="Disordered" evidence="3">
    <location>
        <begin position="1"/>
        <end position="20"/>
    </location>
</feature>
<dbReference type="RefSeq" id="WP_161861790.1">
    <property type="nucleotide sequence ID" value="NZ_CP046620.1"/>
</dbReference>
<dbReference type="Pfam" id="PF00589">
    <property type="entry name" value="Phage_integrase"/>
    <property type="match status" value="1"/>
</dbReference>
<dbReference type="KEGG" id="amaq:GO499_08435"/>
<evidence type="ECO:0000256" key="1">
    <source>
        <dbReference type="ARBA" id="ARBA00022908"/>
    </source>
</evidence>
<dbReference type="InterPro" id="IPR002104">
    <property type="entry name" value="Integrase_catalytic"/>
</dbReference>
<dbReference type="Proteomes" id="UP000464495">
    <property type="component" value="Chromosome"/>
</dbReference>
<gene>
    <name evidence="5" type="ORF">GO499_08435</name>
</gene>
<evidence type="ECO:0000256" key="2">
    <source>
        <dbReference type="ARBA" id="ARBA00023172"/>
    </source>
</evidence>
<sequence>MPKNPLIPSRNRNHPAKGSSIKVEPIRSLEAIAAIKTLLADNPRDLCLFTFGINTAYRAGEILSLSVDQVEHLQAGDRLEIKQSKTGKYRATTLNGTVIRAIVGWLAEHPNPVSDAPLFISRTGKKALKVSSVNAMIKAWCAEVGLHGNYGTHSMRKTWGYHQRVQMDRPIPLLMAAYGHASQAQTLDYLCIQDDEIRDLYDLEL</sequence>
<dbReference type="InterPro" id="IPR050090">
    <property type="entry name" value="Tyrosine_recombinase_XerCD"/>
</dbReference>
<dbReference type="PANTHER" id="PTHR30349">
    <property type="entry name" value="PHAGE INTEGRASE-RELATED"/>
    <property type="match status" value="1"/>
</dbReference>
<dbReference type="GO" id="GO:0006310">
    <property type="term" value="P:DNA recombination"/>
    <property type="evidence" value="ECO:0007669"/>
    <property type="project" value="UniProtKB-KW"/>
</dbReference>
<name>A0A6P1SX25_9RHOB</name>
<evidence type="ECO:0000259" key="4">
    <source>
        <dbReference type="PROSITE" id="PS51898"/>
    </source>
</evidence>
<organism evidence="5 6">
    <name type="scientific">Algicella marina</name>
    <dbReference type="NCBI Taxonomy" id="2683284"/>
    <lineage>
        <taxon>Bacteria</taxon>
        <taxon>Pseudomonadati</taxon>
        <taxon>Pseudomonadota</taxon>
        <taxon>Alphaproteobacteria</taxon>
        <taxon>Rhodobacterales</taxon>
        <taxon>Paracoccaceae</taxon>
        <taxon>Algicella</taxon>
    </lineage>
</organism>
<protein>
    <submittedName>
        <fullName evidence="5">Tyrosine-type recombinase/integrase</fullName>
    </submittedName>
</protein>
<dbReference type="InterPro" id="IPR013762">
    <property type="entry name" value="Integrase-like_cat_sf"/>
</dbReference>
<reference evidence="5 6" key="1">
    <citation type="submission" date="2019-12" db="EMBL/GenBank/DDBJ databases">
        <title>Complete genome sequence of Algicella marina strain 9Alg 56(T) isolated from the red alga Tichocarpus crinitus.</title>
        <authorList>
            <person name="Kim S.-G."/>
            <person name="Nedashkovskaya O.I."/>
        </authorList>
    </citation>
    <scope>NUCLEOTIDE SEQUENCE [LARGE SCALE GENOMIC DNA]</scope>
    <source>
        <strain evidence="5 6">9Alg 56</strain>
    </source>
</reference>
<feature type="domain" description="Tyr recombinase" evidence="4">
    <location>
        <begin position="21"/>
        <end position="202"/>
    </location>
</feature>
<dbReference type="PROSITE" id="PS51898">
    <property type="entry name" value="TYR_RECOMBINASE"/>
    <property type="match status" value="1"/>
</dbReference>
<dbReference type="AlphaFoldDB" id="A0A6P1SX25"/>
<dbReference type="GO" id="GO:0003677">
    <property type="term" value="F:DNA binding"/>
    <property type="evidence" value="ECO:0007669"/>
    <property type="project" value="InterPro"/>
</dbReference>
<dbReference type="InterPro" id="IPR011010">
    <property type="entry name" value="DNA_brk_join_enz"/>
</dbReference>
<dbReference type="Gene3D" id="1.10.443.10">
    <property type="entry name" value="Intergrase catalytic core"/>
    <property type="match status" value="1"/>
</dbReference>
<evidence type="ECO:0000313" key="5">
    <source>
        <dbReference type="EMBL" id="QHQ35224.1"/>
    </source>
</evidence>
<dbReference type="SUPFAM" id="SSF56349">
    <property type="entry name" value="DNA breaking-rejoining enzymes"/>
    <property type="match status" value="1"/>
</dbReference>
<dbReference type="GO" id="GO:0015074">
    <property type="term" value="P:DNA integration"/>
    <property type="evidence" value="ECO:0007669"/>
    <property type="project" value="UniProtKB-KW"/>
</dbReference>
<proteinExistence type="predicted"/>
<dbReference type="EMBL" id="CP046620">
    <property type="protein sequence ID" value="QHQ35224.1"/>
    <property type="molecule type" value="Genomic_DNA"/>
</dbReference>
<dbReference type="PANTHER" id="PTHR30349:SF82">
    <property type="entry name" value="INTEGRASE_RECOMBINASE YOEC-RELATED"/>
    <property type="match status" value="1"/>
</dbReference>